<accession>A0AAD9E8F2</accession>
<sequence>MFPAIASDLSKRNLGEPWDILPIIANCCQYPYYLDAQKLLQKDASRNLSILAMCLINGEILNNNPSGPYTVAGMNVFEYLEKLCLPSFAAPPDRDLTYRKGCRFHPISLHEAGITTEGYLWELGDIINTRYLWKPSRRAYPIFNHERFSKEEVDQLARLTKKLGGYRRVPLADGIQRLLSSGNMGENITFARRHMEAMAKEVARAVAKGHQLRLGRLCSGCGSQQQTAIFLSNHKWTYRLPEKEHQGYVFTSSLDNENANDLHRHVCVEVSWVGSDDNIPQLHTRRGILGLCFFPGHKPREVNFPWPSSLLRV</sequence>
<keyword evidence="1" id="KW-0067">ATP-binding</keyword>
<proteinExistence type="predicted"/>
<name>A0AAD9E8F2_9PEZI</name>
<dbReference type="AlphaFoldDB" id="A0AAD9E8F2"/>
<keyword evidence="1" id="KW-0347">Helicase</keyword>
<comment type="caution">
    <text evidence="1">The sequence shown here is derived from an EMBL/GenBank/DDBJ whole genome shotgun (WGS) entry which is preliminary data.</text>
</comment>
<keyword evidence="2" id="KW-1185">Reference proteome</keyword>
<keyword evidence="1" id="KW-0547">Nucleotide-binding</keyword>
<reference evidence="1" key="1">
    <citation type="submission" date="2023-01" db="EMBL/GenBank/DDBJ databases">
        <title>Colletotrichum chrysophilum M932 genome sequence.</title>
        <authorList>
            <person name="Baroncelli R."/>
        </authorList>
    </citation>
    <scope>NUCLEOTIDE SEQUENCE</scope>
    <source>
        <strain evidence="1">M932</strain>
    </source>
</reference>
<evidence type="ECO:0000313" key="1">
    <source>
        <dbReference type="EMBL" id="KAK1838472.1"/>
    </source>
</evidence>
<organism evidence="1 2">
    <name type="scientific">Colletotrichum chrysophilum</name>
    <dbReference type="NCBI Taxonomy" id="1836956"/>
    <lineage>
        <taxon>Eukaryota</taxon>
        <taxon>Fungi</taxon>
        <taxon>Dikarya</taxon>
        <taxon>Ascomycota</taxon>
        <taxon>Pezizomycotina</taxon>
        <taxon>Sordariomycetes</taxon>
        <taxon>Hypocreomycetidae</taxon>
        <taxon>Glomerellales</taxon>
        <taxon>Glomerellaceae</taxon>
        <taxon>Colletotrichum</taxon>
        <taxon>Colletotrichum gloeosporioides species complex</taxon>
    </lineage>
</organism>
<dbReference type="EMBL" id="JAQOWY010000823">
    <property type="protein sequence ID" value="KAK1838472.1"/>
    <property type="molecule type" value="Genomic_DNA"/>
</dbReference>
<gene>
    <name evidence="1" type="ORF">CCHR01_18907</name>
</gene>
<dbReference type="Proteomes" id="UP001243330">
    <property type="component" value="Unassembled WGS sequence"/>
</dbReference>
<evidence type="ECO:0000313" key="2">
    <source>
        <dbReference type="Proteomes" id="UP001243330"/>
    </source>
</evidence>
<dbReference type="GO" id="GO:0004386">
    <property type="term" value="F:helicase activity"/>
    <property type="evidence" value="ECO:0007669"/>
    <property type="project" value="UniProtKB-KW"/>
</dbReference>
<keyword evidence="1" id="KW-0378">Hydrolase</keyword>
<protein>
    <submittedName>
        <fullName evidence="1">ATP-dependent DNA helicase</fullName>
    </submittedName>
</protein>